<proteinExistence type="predicted"/>
<comment type="caution">
    <text evidence="1">The sequence shown here is derived from an EMBL/GenBank/DDBJ whole genome shotgun (WGS) entry which is preliminary data.</text>
</comment>
<gene>
    <name evidence="1" type="ORF">FAA97_00160</name>
</gene>
<dbReference type="RefSeq" id="WP_136596516.1">
    <property type="nucleotide sequence ID" value="NZ_STGV01000001.1"/>
</dbReference>
<dbReference type="AlphaFoldDB" id="A0A4S8P3T5"/>
<evidence type="ECO:0000313" key="1">
    <source>
        <dbReference type="EMBL" id="THV24667.1"/>
    </source>
</evidence>
<reference evidence="1 2" key="1">
    <citation type="submission" date="2019-04" db="EMBL/GenBank/DDBJ databases">
        <title>Genome sequence of strain shin9-1.</title>
        <authorList>
            <person name="Gao J."/>
            <person name="Sun J."/>
        </authorList>
    </citation>
    <scope>NUCLEOTIDE SEQUENCE [LARGE SCALE GENOMIC DNA]</scope>
    <source>
        <strain evidence="2">shin9-1</strain>
    </source>
</reference>
<accession>A0A4S8P3T5</accession>
<name>A0A4S8P3T5_9HYPH</name>
<evidence type="ECO:0000313" key="2">
    <source>
        <dbReference type="Proteomes" id="UP000308828"/>
    </source>
</evidence>
<dbReference type="Proteomes" id="UP000308828">
    <property type="component" value="Unassembled WGS sequence"/>
</dbReference>
<keyword evidence="2" id="KW-1185">Reference proteome</keyword>
<dbReference type="OrthoDB" id="8420270at2"/>
<protein>
    <submittedName>
        <fullName evidence="1">Uncharacterized protein</fullName>
    </submittedName>
</protein>
<organism evidence="1 2">
    <name type="scientific">Peteryoungia ipomoeae</name>
    <dbReference type="NCBI Taxonomy" id="1210932"/>
    <lineage>
        <taxon>Bacteria</taxon>
        <taxon>Pseudomonadati</taxon>
        <taxon>Pseudomonadota</taxon>
        <taxon>Alphaproteobacteria</taxon>
        <taxon>Hyphomicrobiales</taxon>
        <taxon>Rhizobiaceae</taxon>
        <taxon>Peteryoungia</taxon>
    </lineage>
</organism>
<sequence length="82" mass="9163">MRFGTPTEPLIENQTLVDRMAEELRASSDIGLPHSYFVEQVRLGLADRDLTDHIAANDVEAGNSRLRHASSPSVFNSWARPE</sequence>
<dbReference type="EMBL" id="STGV01000001">
    <property type="protein sequence ID" value="THV24667.1"/>
    <property type="molecule type" value="Genomic_DNA"/>
</dbReference>